<accession>A0ACB8U7T7</accession>
<reference evidence="1" key="1">
    <citation type="journal article" date="2021" name="Environ. Microbiol.">
        <title>Gene family expansions and transcriptome signatures uncover fungal adaptations to wood decay.</title>
        <authorList>
            <person name="Hage H."/>
            <person name="Miyauchi S."/>
            <person name="Viragh M."/>
            <person name="Drula E."/>
            <person name="Min B."/>
            <person name="Chaduli D."/>
            <person name="Navarro D."/>
            <person name="Favel A."/>
            <person name="Norest M."/>
            <person name="Lesage-Meessen L."/>
            <person name="Balint B."/>
            <person name="Merenyi Z."/>
            <person name="de Eugenio L."/>
            <person name="Morin E."/>
            <person name="Martinez A.T."/>
            <person name="Baldrian P."/>
            <person name="Stursova M."/>
            <person name="Martinez M.J."/>
            <person name="Novotny C."/>
            <person name="Magnuson J.K."/>
            <person name="Spatafora J.W."/>
            <person name="Maurice S."/>
            <person name="Pangilinan J."/>
            <person name="Andreopoulos W."/>
            <person name="LaButti K."/>
            <person name="Hundley H."/>
            <person name="Na H."/>
            <person name="Kuo A."/>
            <person name="Barry K."/>
            <person name="Lipzen A."/>
            <person name="Henrissat B."/>
            <person name="Riley R."/>
            <person name="Ahrendt S."/>
            <person name="Nagy L.G."/>
            <person name="Grigoriev I.V."/>
            <person name="Martin F."/>
            <person name="Rosso M.N."/>
        </authorList>
    </citation>
    <scope>NUCLEOTIDE SEQUENCE</scope>
    <source>
        <strain evidence="1">CBS 384.51</strain>
    </source>
</reference>
<comment type="caution">
    <text evidence="1">The sequence shown here is derived from an EMBL/GenBank/DDBJ whole genome shotgun (WGS) entry which is preliminary data.</text>
</comment>
<keyword evidence="2" id="KW-1185">Reference proteome</keyword>
<evidence type="ECO:0000313" key="2">
    <source>
        <dbReference type="Proteomes" id="UP001055072"/>
    </source>
</evidence>
<organism evidence="1 2">
    <name type="scientific">Irpex rosettiformis</name>
    <dbReference type="NCBI Taxonomy" id="378272"/>
    <lineage>
        <taxon>Eukaryota</taxon>
        <taxon>Fungi</taxon>
        <taxon>Dikarya</taxon>
        <taxon>Basidiomycota</taxon>
        <taxon>Agaricomycotina</taxon>
        <taxon>Agaricomycetes</taxon>
        <taxon>Polyporales</taxon>
        <taxon>Irpicaceae</taxon>
        <taxon>Irpex</taxon>
    </lineage>
</organism>
<dbReference type="Proteomes" id="UP001055072">
    <property type="component" value="Unassembled WGS sequence"/>
</dbReference>
<name>A0ACB8U7T7_9APHY</name>
<proteinExistence type="predicted"/>
<gene>
    <name evidence="1" type="ORF">BDY19DRAFT_940095</name>
</gene>
<protein>
    <submittedName>
        <fullName evidence="1">Uncharacterized protein</fullName>
    </submittedName>
</protein>
<dbReference type="EMBL" id="MU274908">
    <property type="protein sequence ID" value="KAI0090418.1"/>
    <property type="molecule type" value="Genomic_DNA"/>
</dbReference>
<evidence type="ECO:0000313" key="1">
    <source>
        <dbReference type="EMBL" id="KAI0090418.1"/>
    </source>
</evidence>
<sequence length="351" mass="38904">MGIDFCPCMMHETLQTTRCSRSLVPCRLPLSKARLVAMVVNNASSSGSKILIRDVPGKGKGIITRQYFSKGDIVLAERPLFTQSITRSNATVLAALALCTPYEQESFYRLHNCHGSRYPAELGIFETNVLPCGSNDTHGHIAQQGGIFLFAARFNSSCVPNVNNRWDPDRGQVVFRALRDISPGEELSIGYGKLLATRDERREELKRKFNFKCRCEACALEGQALAFSDERRQVLHELYSAHMQEAAGDDPMQGIGEAMFALKCLREEQLPVYESSFYFSGFHFCAAVSDLSSAAVWAKYAQEASRVAFGIQAAVRWSQLVADPSNYSEAGTLSRMTLAAPDSPLWKDLGF</sequence>